<feature type="transmembrane region" description="Helical" evidence="6">
    <location>
        <begin position="492"/>
        <end position="510"/>
    </location>
</feature>
<accession>A0ABU8DWF6</accession>
<evidence type="ECO:0000256" key="6">
    <source>
        <dbReference type="SAM" id="Phobius"/>
    </source>
</evidence>
<feature type="transmembrane region" description="Helical" evidence="6">
    <location>
        <begin position="12"/>
        <end position="29"/>
    </location>
</feature>
<feature type="transmembrane region" description="Helical" evidence="6">
    <location>
        <begin position="35"/>
        <end position="54"/>
    </location>
</feature>
<keyword evidence="6" id="KW-0472">Membrane</keyword>
<protein>
    <recommendedName>
        <fullName evidence="2">histidine kinase</fullName>
        <ecNumber evidence="2">2.7.13.3</ecNumber>
    </recommendedName>
</protein>
<name>A0ABU8DWF6_9ACTN</name>
<comment type="catalytic activity">
    <reaction evidence="1">
        <text>ATP + protein L-histidine = ADP + protein N-phospho-L-histidine.</text>
        <dbReference type="EC" id="2.7.13.3"/>
    </reaction>
</comment>
<evidence type="ECO:0000256" key="2">
    <source>
        <dbReference type="ARBA" id="ARBA00012438"/>
    </source>
</evidence>
<feature type="transmembrane region" description="Helical" evidence="6">
    <location>
        <begin position="387"/>
        <end position="408"/>
    </location>
</feature>
<dbReference type="InterPro" id="IPR036890">
    <property type="entry name" value="HATPase_C_sf"/>
</dbReference>
<keyword evidence="8" id="KW-0067">ATP-binding</keyword>
<dbReference type="RefSeq" id="WP_336405155.1">
    <property type="nucleotide sequence ID" value="NZ_JBAPLU010000016.1"/>
</dbReference>
<dbReference type="PANTHER" id="PTHR24421">
    <property type="entry name" value="NITRATE/NITRITE SENSOR PROTEIN NARX-RELATED"/>
    <property type="match status" value="1"/>
</dbReference>
<dbReference type="Gene3D" id="3.30.565.10">
    <property type="entry name" value="Histidine kinase-like ATPase, C-terminal domain"/>
    <property type="match status" value="1"/>
</dbReference>
<keyword evidence="6" id="KW-1133">Transmembrane helix</keyword>
<dbReference type="PANTHER" id="PTHR24421:SF10">
    <property type="entry name" value="NITRATE_NITRITE SENSOR PROTEIN NARQ"/>
    <property type="match status" value="1"/>
</dbReference>
<feature type="transmembrane region" description="Helical" evidence="6">
    <location>
        <begin position="111"/>
        <end position="128"/>
    </location>
</feature>
<evidence type="ECO:0000256" key="4">
    <source>
        <dbReference type="ARBA" id="ARBA00022777"/>
    </source>
</evidence>
<dbReference type="Pfam" id="PF13581">
    <property type="entry name" value="HATPase_c_2"/>
    <property type="match status" value="1"/>
</dbReference>
<evidence type="ECO:0000256" key="5">
    <source>
        <dbReference type="ARBA" id="ARBA00023012"/>
    </source>
</evidence>
<gene>
    <name evidence="8" type="ORF">TEK04_14980</name>
</gene>
<organism evidence="8 9">
    <name type="scientific">Klenkia sesuvii</name>
    <dbReference type="NCBI Taxonomy" id="3103137"/>
    <lineage>
        <taxon>Bacteria</taxon>
        <taxon>Bacillati</taxon>
        <taxon>Actinomycetota</taxon>
        <taxon>Actinomycetes</taxon>
        <taxon>Geodermatophilales</taxon>
        <taxon>Geodermatophilaceae</taxon>
        <taxon>Klenkia</taxon>
    </lineage>
</organism>
<dbReference type="InterPro" id="IPR050482">
    <property type="entry name" value="Sensor_HK_TwoCompSys"/>
</dbReference>
<sequence length="744" mass="75744">MNRGRAPVPPAVDVLGWAWVLSALVPAVVGRPDAVPLVAVVAVGLATAAHRWLALVRPASGALRGSVWTAGAAVALAALGSTRPVAEGIATLSLSAAAAAVAGLTLPAPAAAVTAVVLQAWLAAWVLGSGTDTTIPLTLVESVLVTATSCLTAVLVARAIRVGRQRTDGLVAGLLADRRTLRADEARDRARRAARADLHDTVLTTLSAVGAGWTRRADPDELRAEFERSAAALREPPPGPEAGMPLLEALRSTAAAPRFGGLRVDVSGDEVEVAGPVAAALRLATGEALTNVAKHAEVERARVRVRRHADQVEVTVIDEGAGVRSGPPVGLGLPDSVAGRMAAVGGQGLVRSETGRGTAVVLRSPLATPVSSVPLPTPWSDRGPLTAALWLTGGTLLTGAAGVLLVPGRTAPATAGWALGAVAAVVVLVLGWTHRFPAGLAALLAITGPVVVLLANLPAGGCTALAAPPTPAALGAGAAGLLLAVARPHRDAVLGLVATLSSYGLAASLATDAGPACTAAAGSTAAVHLGQVGAAIVVVSSLRRRADQARQALLLHQTHADRHQDADALAGERDRLLPVVRLAVADTLDGLARGDLDPQQDSVRARCRQDARLVRSLLTQGGDADLLLRRLVELAVDLRAQRVDLAVRGTLPIGSLSDRTAASAVDGCAGVLGRLSDAGWSGEAEVTVLTTGSDVALTLVAHDLGGRRPDGYPTWGTWDPPHVEIQDGSLWLSTRATLDREEPQ</sequence>
<keyword evidence="5" id="KW-0902">Two-component regulatory system</keyword>
<dbReference type="InterPro" id="IPR003594">
    <property type="entry name" value="HATPase_dom"/>
</dbReference>
<evidence type="ECO:0000259" key="7">
    <source>
        <dbReference type="Pfam" id="PF13581"/>
    </source>
</evidence>
<feature type="transmembrane region" description="Helical" evidence="6">
    <location>
        <begin position="440"/>
        <end position="459"/>
    </location>
</feature>
<dbReference type="GO" id="GO:0005524">
    <property type="term" value="F:ATP binding"/>
    <property type="evidence" value="ECO:0007669"/>
    <property type="project" value="UniProtKB-KW"/>
</dbReference>
<keyword evidence="4" id="KW-0418">Kinase</keyword>
<evidence type="ECO:0000313" key="9">
    <source>
        <dbReference type="Proteomes" id="UP001361570"/>
    </source>
</evidence>
<reference evidence="8 9" key="1">
    <citation type="submission" date="2024-03" db="EMBL/GenBank/DDBJ databases">
        <title>Draft genome sequence of Klenkia sp. LSe6-5.</title>
        <authorList>
            <person name="Duangmal K."/>
            <person name="Chantavorakit T."/>
        </authorList>
    </citation>
    <scope>NUCLEOTIDE SEQUENCE [LARGE SCALE GENOMIC DNA]</scope>
    <source>
        <strain evidence="8 9">LSe6-5</strain>
    </source>
</reference>
<keyword evidence="6" id="KW-0812">Transmembrane</keyword>
<dbReference type="EC" id="2.7.13.3" evidence="2"/>
<keyword evidence="8" id="KW-0547">Nucleotide-binding</keyword>
<feature type="transmembrane region" description="Helical" evidence="6">
    <location>
        <begin position="134"/>
        <end position="157"/>
    </location>
</feature>
<dbReference type="EMBL" id="JBAPLU010000016">
    <property type="protein sequence ID" value="MEI4273030.1"/>
    <property type="molecule type" value="Genomic_DNA"/>
</dbReference>
<keyword evidence="9" id="KW-1185">Reference proteome</keyword>
<feature type="transmembrane region" description="Helical" evidence="6">
    <location>
        <begin position="465"/>
        <end position="485"/>
    </location>
</feature>
<feature type="transmembrane region" description="Helical" evidence="6">
    <location>
        <begin position="522"/>
        <end position="542"/>
    </location>
</feature>
<feature type="transmembrane region" description="Helical" evidence="6">
    <location>
        <begin position="414"/>
        <end position="433"/>
    </location>
</feature>
<comment type="caution">
    <text evidence="8">The sequence shown here is derived from an EMBL/GenBank/DDBJ whole genome shotgun (WGS) entry which is preliminary data.</text>
</comment>
<evidence type="ECO:0000256" key="1">
    <source>
        <dbReference type="ARBA" id="ARBA00000085"/>
    </source>
</evidence>
<proteinExistence type="predicted"/>
<dbReference type="SUPFAM" id="SSF55874">
    <property type="entry name" value="ATPase domain of HSP90 chaperone/DNA topoisomerase II/histidine kinase"/>
    <property type="match status" value="1"/>
</dbReference>
<evidence type="ECO:0000256" key="3">
    <source>
        <dbReference type="ARBA" id="ARBA00022679"/>
    </source>
</evidence>
<evidence type="ECO:0000313" key="8">
    <source>
        <dbReference type="EMBL" id="MEI4273030.1"/>
    </source>
</evidence>
<keyword evidence="3" id="KW-0808">Transferase</keyword>
<dbReference type="Proteomes" id="UP001361570">
    <property type="component" value="Unassembled WGS sequence"/>
</dbReference>
<feature type="domain" description="Histidine kinase/HSP90-like ATPase" evidence="7">
    <location>
        <begin position="273"/>
        <end position="325"/>
    </location>
</feature>